<dbReference type="KEGG" id="kbs:EPA93_39090"/>
<evidence type="ECO:0000313" key="2">
    <source>
        <dbReference type="EMBL" id="QBD81658.1"/>
    </source>
</evidence>
<dbReference type="InterPro" id="IPR036928">
    <property type="entry name" value="AS_sf"/>
</dbReference>
<dbReference type="EMBL" id="CP035758">
    <property type="protein sequence ID" value="QBD81658.1"/>
    <property type="molecule type" value="Genomic_DNA"/>
</dbReference>
<dbReference type="OrthoDB" id="9811471at2"/>
<organism evidence="2 3">
    <name type="scientific">Ktedonosporobacter rubrisoli</name>
    <dbReference type="NCBI Taxonomy" id="2509675"/>
    <lineage>
        <taxon>Bacteria</taxon>
        <taxon>Bacillati</taxon>
        <taxon>Chloroflexota</taxon>
        <taxon>Ktedonobacteria</taxon>
        <taxon>Ktedonobacterales</taxon>
        <taxon>Ktedonosporobacteraceae</taxon>
        <taxon>Ktedonosporobacter</taxon>
    </lineage>
</organism>
<gene>
    <name evidence="2" type="ORF">EPA93_39090</name>
</gene>
<dbReference type="Gene3D" id="3.90.1300.10">
    <property type="entry name" value="Amidase signature (AS) domain"/>
    <property type="match status" value="1"/>
</dbReference>
<dbReference type="InterPro" id="IPR000120">
    <property type="entry name" value="Amidase"/>
</dbReference>
<accession>A0A4P6K0E2</accession>
<protein>
    <submittedName>
        <fullName evidence="2">Amidase</fullName>
    </submittedName>
</protein>
<sequence length="434" mass="46109">MPSPFLASLPLAPTAAALRSDQRELVSYIEDTCQRIESLDDELQALLPEARRCERLLSEAQALQQRFPDPAQRPPLYGVLVGIKDMFHVSGFPTSAGSQLPASELTGEEASCVSKLRAAGALVLGKTVTTEMAYFEPGLTRNPHNLQYSPGGSSSGSAAAVAAGFCALALGTQTIGSTIRPAAFCGIVGFKPTYGRISEDGLILCSPSVDTVGIFTQDVAGSALAASWLCHDWRAVSLKDRPVLGIPEGPYLAQASSEGQAAFAGQVEALERAGYRVQRVPALPDISEINLRHRNLVHAEMAREHATWFARYEGLYRPRTAQAIRAGQTIKASDLAAARAGRAKLRAELEALIQRHEVDLWISPAAPGPAPEGITTTGDAIMNLPWTHAGLPAINLPAGYAANGLPLGLQVVGKYMADEQLLGWASELASVVVR</sequence>
<dbReference type="Proteomes" id="UP000290365">
    <property type="component" value="Chromosome"/>
</dbReference>
<dbReference type="RefSeq" id="WP_129892719.1">
    <property type="nucleotide sequence ID" value="NZ_CP035758.1"/>
</dbReference>
<dbReference type="AlphaFoldDB" id="A0A4P6K0E2"/>
<dbReference type="PANTHER" id="PTHR11895">
    <property type="entry name" value="TRANSAMIDASE"/>
    <property type="match status" value="1"/>
</dbReference>
<evidence type="ECO:0000259" key="1">
    <source>
        <dbReference type="Pfam" id="PF01425"/>
    </source>
</evidence>
<dbReference type="GO" id="GO:0003824">
    <property type="term" value="F:catalytic activity"/>
    <property type="evidence" value="ECO:0007669"/>
    <property type="project" value="InterPro"/>
</dbReference>
<name>A0A4P6K0E2_KTERU</name>
<proteinExistence type="predicted"/>
<dbReference type="Pfam" id="PF01425">
    <property type="entry name" value="Amidase"/>
    <property type="match status" value="1"/>
</dbReference>
<evidence type="ECO:0000313" key="3">
    <source>
        <dbReference type="Proteomes" id="UP000290365"/>
    </source>
</evidence>
<dbReference type="SUPFAM" id="SSF75304">
    <property type="entry name" value="Amidase signature (AS) enzymes"/>
    <property type="match status" value="1"/>
</dbReference>
<dbReference type="InterPro" id="IPR023631">
    <property type="entry name" value="Amidase_dom"/>
</dbReference>
<keyword evidence="3" id="KW-1185">Reference proteome</keyword>
<reference evidence="2 3" key="1">
    <citation type="submission" date="2019-01" db="EMBL/GenBank/DDBJ databases">
        <title>Ktedonosporobacter rubrisoli SCAWS-G2.</title>
        <authorList>
            <person name="Huang Y."/>
            <person name="Yan B."/>
        </authorList>
    </citation>
    <scope>NUCLEOTIDE SEQUENCE [LARGE SCALE GENOMIC DNA]</scope>
    <source>
        <strain evidence="2 3">SCAWS-G2</strain>
    </source>
</reference>
<dbReference type="PANTHER" id="PTHR11895:SF67">
    <property type="entry name" value="AMIDASE DOMAIN-CONTAINING PROTEIN"/>
    <property type="match status" value="1"/>
</dbReference>
<feature type="domain" description="Amidase" evidence="1">
    <location>
        <begin position="29"/>
        <end position="422"/>
    </location>
</feature>